<protein>
    <submittedName>
        <fullName evidence="2">Uncharacterized protein</fullName>
    </submittedName>
</protein>
<evidence type="ECO:0000313" key="1">
    <source>
        <dbReference type="EMBL" id="TAW13917.1"/>
    </source>
</evidence>
<sequence length="82" mass="8626">MTSTKLLMLDDPFIPSKAPAVSKRIPDVLASLRPLGLSILLPAPISGTPVNASIGLAQGPWPYDFYLSVTASARAFSRAESA</sequence>
<dbReference type="RefSeq" id="WP_064646981.1">
    <property type="nucleotide sequence ID" value="NZ_CP140864.1"/>
</dbReference>
<gene>
    <name evidence="2" type="ORF">ELI03_33560</name>
    <name evidence="1" type="ORF">ELI19_33510</name>
</gene>
<name>A0A4Q8X6M5_RHILE</name>
<evidence type="ECO:0000313" key="3">
    <source>
        <dbReference type="Proteomes" id="UP000292036"/>
    </source>
</evidence>
<evidence type="ECO:0000313" key="4">
    <source>
        <dbReference type="Proteomes" id="UP000293652"/>
    </source>
</evidence>
<dbReference type="EMBL" id="SIPS01000008">
    <property type="protein sequence ID" value="TAW13917.1"/>
    <property type="molecule type" value="Genomic_DNA"/>
</dbReference>
<reference evidence="3 4" key="1">
    <citation type="submission" date="2019-02" db="EMBL/GenBank/DDBJ databases">
        <title>The genomic architecture of introgression among sibling species of bacteria.</title>
        <authorList>
            <person name="Cavassim M.I.A."/>
            <person name="Moeskjaer S."/>
            <person name="Moslemi C."/>
            <person name="Fields B."/>
            <person name="Bachmann A."/>
            <person name="Vilhjalmsson B."/>
            <person name="Schierup M.H."/>
            <person name="Young J.P.W."/>
            <person name="Andersen S.U."/>
        </authorList>
    </citation>
    <scope>NUCLEOTIDE SEQUENCE [LARGE SCALE GENOMIC DNA]</scope>
    <source>
        <strain evidence="2 4">SM145A</strain>
        <strain evidence="1 3">SM151B</strain>
    </source>
</reference>
<dbReference type="AlphaFoldDB" id="A0A4Q8X6M5"/>
<dbReference type="EMBL" id="SIPC01000007">
    <property type="protein sequence ID" value="TAX65282.1"/>
    <property type="molecule type" value="Genomic_DNA"/>
</dbReference>
<comment type="caution">
    <text evidence="2">The sequence shown here is derived from an EMBL/GenBank/DDBJ whole genome shotgun (WGS) entry which is preliminary data.</text>
</comment>
<dbReference type="Proteomes" id="UP000292036">
    <property type="component" value="Unassembled WGS sequence"/>
</dbReference>
<evidence type="ECO:0000313" key="2">
    <source>
        <dbReference type="EMBL" id="TAX65282.1"/>
    </source>
</evidence>
<dbReference type="Proteomes" id="UP000293652">
    <property type="component" value="Unassembled WGS sequence"/>
</dbReference>
<organism evidence="2 4">
    <name type="scientific">Rhizobium leguminosarum</name>
    <dbReference type="NCBI Taxonomy" id="384"/>
    <lineage>
        <taxon>Bacteria</taxon>
        <taxon>Pseudomonadati</taxon>
        <taxon>Pseudomonadota</taxon>
        <taxon>Alphaproteobacteria</taxon>
        <taxon>Hyphomicrobiales</taxon>
        <taxon>Rhizobiaceae</taxon>
        <taxon>Rhizobium/Agrobacterium group</taxon>
        <taxon>Rhizobium</taxon>
    </lineage>
</organism>
<proteinExistence type="predicted"/>
<accession>A0A4Q8X6M5</accession>